<proteinExistence type="predicted"/>
<dbReference type="InterPro" id="IPR041496">
    <property type="entry name" value="YitH/HolE_GNAT"/>
</dbReference>
<evidence type="ECO:0000259" key="1">
    <source>
        <dbReference type="PROSITE" id="PS51186"/>
    </source>
</evidence>
<dbReference type="PANTHER" id="PTHR47237">
    <property type="entry name" value="SLL0310 PROTEIN"/>
    <property type="match status" value="1"/>
</dbReference>
<dbReference type="AlphaFoldDB" id="A0A8X6U2V2"/>
<dbReference type="Proteomes" id="UP000887013">
    <property type="component" value="Unassembled WGS sequence"/>
</dbReference>
<dbReference type="Pfam" id="PF18014">
    <property type="entry name" value="Acetyltransf_18"/>
    <property type="match status" value="1"/>
</dbReference>
<sequence length="300" mass="34058">MNIFKALTYRLRPFVETDIPAILKIALRNTFQYSPECLMLWSKYDPKGITVAELHSGEVVGLCASINHNENIAFRGALCVHEKYRKLQIGHWLSVDGAKHVGDRNMGSNCSKGKLRYFQNKGFRVVEDSWTIVEYKYLGELKYQLLSYKLPEGVGIKCFEVNDIDFLLAYDRALAGYDRKGILDIICKENNTKTLIAFSGGVCVGYGMIKRNIFDAARVGPLYADDSRVAEVMLRKLLETMPDAEGLAMTTISNNLMVIECMMRMGIPVHDNLMRVYTKEKMVINTSKIFAQFDVDFSLL</sequence>
<dbReference type="Gene3D" id="3.40.630.30">
    <property type="match status" value="1"/>
</dbReference>
<keyword evidence="3" id="KW-1185">Reference proteome</keyword>
<dbReference type="InterPro" id="IPR016181">
    <property type="entry name" value="Acyl_CoA_acyltransferase"/>
</dbReference>
<organism evidence="2 3">
    <name type="scientific">Nephila pilipes</name>
    <name type="common">Giant wood spider</name>
    <name type="synonym">Nephila maculata</name>
    <dbReference type="NCBI Taxonomy" id="299642"/>
    <lineage>
        <taxon>Eukaryota</taxon>
        <taxon>Metazoa</taxon>
        <taxon>Ecdysozoa</taxon>
        <taxon>Arthropoda</taxon>
        <taxon>Chelicerata</taxon>
        <taxon>Arachnida</taxon>
        <taxon>Araneae</taxon>
        <taxon>Araneomorphae</taxon>
        <taxon>Entelegynae</taxon>
        <taxon>Araneoidea</taxon>
        <taxon>Nephilidae</taxon>
        <taxon>Nephila</taxon>
    </lineage>
</organism>
<gene>
    <name evidence="2" type="primary">AVEN_32701_1</name>
    <name evidence="2" type="ORF">NPIL_27451</name>
</gene>
<reference evidence="2" key="1">
    <citation type="submission" date="2020-08" db="EMBL/GenBank/DDBJ databases">
        <title>Multicomponent nature underlies the extraordinary mechanical properties of spider dragline silk.</title>
        <authorList>
            <person name="Kono N."/>
            <person name="Nakamura H."/>
            <person name="Mori M."/>
            <person name="Yoshida Y."/>
            <person name="Ohtoshi R."/>
            <person name="Malay A.D."/>
            <person name="Moran D.A.P."/>
            <person name="Tomita M."/>
            <person name="Numata K."/>
            <person name="Arakawa K."/>
        </authorList>
    </citation>
    <scope>NUCLEOTIDE SEQUENCE</scope>
</reference>
<feature type="domain" description="N-acetyltransferase" evidence="1">
    <location>
        <begin position="9"/>
        <end position="151"/>
    </location>
</feature>
<dbReference type="GO" id="GO:0016747">
    <property type="term" value="F:acyltransferase activity, transferring groups other than amino-acyl groups"/>
    <property type="evidence" value="ECO:0007669"/>
    <property type="project" value="InterPro"/>
</dbReference>
<dbReference type="InterPro" id="IPR000182">
    <property type="entry name" value="GNAT_dom"/>
</dbReference>
<dbReference type="Gene3D" id="3.40.630.90">
    <property type="match status" value="1"/>
</dbReference>
<protein>
    <submittedName>
        <fullName evidence="2">N-acetyltransferase domain-containing protein</fullName>
    </submittedName>
</protein>
<accession>A0A8X6U2V2</accession>
<dbReference type="InterPro" id="IPR052729">
    <property type="entry name" value="Acyl/Acetyltrans_Enzymes"/>
</dbReference>
<evidence type="ECO:0000313" key="2">
    <source>
        <dbReference type="EMBL" id="GFT73054.1"/>
    </source>
</evidence>
<evidence type="ECO:0000313" key="3">
    <source>
        <dbReference type="Proteomes" id="UP000887013"/>
    </source>
</evidence>
<dbReference type="SUPFAM" id="SSF55729">
    <property type="entry name" value="Acyl-CoA N-acyltransferases (Nat)"/>
    <property type="match status" value="1"/>
</dbReference>
<dbReference type="PANTHER" id="PTHR47237:SF1">
    <property type="entry name" value="SLL0310 PROTEIN"/>
    <property type="match status" value="1"/>
</dbReference>
<dbReference type="EMBL" id="BMAW01021482">
    <property type="protein sequence ID" value="GFT73054.1"/>
    <property type="molecule type" value="Genomic_DNA"/>
</dbReference>
<comment type="caution">
    <text evidence="2">The sequence shown here is derived from an EMBL/GenBank/DDBJ whole genome shotgun (WGS) entry which is preliminary data.</text>
</comment>
<dbReference type="PROSITE" id="PS51186">
    <property type="entry name" value="GNAT"/>
    <property type="match status" value="1"/>
</dbReference>
<name>A0A8X6U2V2_NEPPI</name>
<dbReference type="OrthoDB" id="6481813at2759"/>